<keyword evidence="2" id="KW-1185">Reference proteome</keyword>
<sequence>MSVSLQQETDTLLQWSDTKVEKAGERIFRVGSVRYRMDPSRRTLQRISDDESMSSASINSGLASKKGYIPRRLVFGNDEYWLARKQKYCQFFTRFGKCNKDDGGKCPYIHDPSKIVVCTKFLKGLCSTPNCKLTHKVIPERMPDCSYFLQGLYSNESCPYRHVSVNPKASICKGFLKGYCADGNEEPLKKVDFTYMNSIMAMMKDPEVDKAFGWVLEM</sequence>
<dbReference type="EMBL" id="CASHSV030000109">
    <property type="protein sequence ID" value="CAJ2645982.1"/>
    <property type="molecule type" value="Genomic_DNA"/>
</dbReference>
<proteinExistence type="predicted"/>
<dbReference type="Proteomes" id="UP001177021">
    <property type="component" value="Unassembled WGS sequence"/>
</dbReference>
<evidence type="ECO:0000313" key="1">
    <source>
        <dbReference type="EMBL" id="CAJ2645982.1"/>
    </source>
</evidence>
<organism evidence="1 2">
    <name type="scientific">Trifolium pratense</name>
    <name type="common">Red clover</name>
    <dbReference type="NCBI Taxonomy" id="57577"/>
    <lineage>
        <taxon>Eukaryota</taxon>
        <taxon>Viridiplantae</taxon>
        <taxon>Streptophyta</taxon>
        <taxon>Embryophyta</taxon>
        <taxon>Tracheophyta</taxon>
        <taxon>Spermatophyta</taxon>
        <taxon>Magnoliopsida</taxon>
        <taxon>eudicotyledons</taxon>
        <taxon>Gunneridae</taxon>
        <taxon>Pentapetalae</taxon>
        <taxon>rosids</taxon>
        <taxon>fabids</taxon>
        <taxon>Fabales</taxon>
        <taxon>Fabaceae</taxon>
        <taxon>Papilionoideae</taxon>
        <taxon>50 kb inversion clade</taxon>
        <taxon>NPAAA clade</taxon>
        <taxon>Hologalegina</taxon>
        <taxon>IRL clade</taxon>
        <taxon>Trifolieae</taxon>
        <taxon>Trifolium</taxon>
    </lineage>
</organism>
<reference evidence="1" key="1">
    <citation type="submission" date="2023-10" db="EMBL/GenBank/DDBJ databases">
        <authorList>
            <person name="Rodriguez Cubillos JULIANA M."/>
            <person name="De Vega J."/>
        </authorList>
    </citation>
    <scope>NUCLEOTIDE SEQUENCE</scope>
</reference>
<gene>
    <name evidence="1" type="ORF">MILVUS5_LOCUS14784</name>
</gene>
<comment type="caution">
    <text evidence="1">The sequence shown here is derived from an EMBL/GenBank/DDBJ whole genome shotgun (WGS) entry which is preliminary data.</text>
</comment>
<accession>A0ACB0JLI3</accession>
<protein>
    <submittedName>
        <fullName evidence="1">Uncharacterized protein</fullName>
    </submittedName>
</protein>
<name>A0ACB0JLI3_TRIPR</name>
<evidence type="ECO:0000313" key="2">
    <source>
        <dbReference type="Proteomes" id="UP001177021"/>
    </source>
</evidence>